<feature type="transmembrane region" description="Helical" evidence="10">
    <location>
        <begin position="84"/>
        <end position="104"/>
    </location>
</feature>
<dbReference type="GO" id="GO:1902600">
    <property type="term" value="P:proton transmembrane transport"/>
    <property type="evidence" value="ECO:0007669"/>
    <property type="project" value="InterPro"/>
</dbReference>
<dbReference type="STRING" id="582419.TES1_1905"/>
<feature type="transmembrane region" description="Helical" evidence="10">
    <location>
        <begin position="325"/>
        <end position="345"/>
    </location>
</feature>
<evidence type="ECO:0000313" key="12">
    <source>
        <dbReference type="EMBL" id="AHF81280.1"/>
    </source>
</evidence>
<evidence type="ECO:0000256" key="7">
    <source>
        <dbReference type="ARBA" id="ARBA00023065"/>
    </source>
</evidence>
<dbReference type="Proteomes" id="UP000019027">
    <property type="component" value="Chromosome"/>
</dbReference>
<evidence type="ECO:0000256" key="8">
    <source>
        <dbReference type="ARBA" id="ARBA00023136"/>
    </source>
</evidence>
<dbReference type="EMBL" id="CP006965">
    <property type="protein sequence ID" value="AHF81280.1"/>
    <property type="molecule type" value="Genomic_DNA"/>
</dbReference>
<feature type="transmembrane region" description="Helical" evidence="10">
    <location>
        <begin position="55"/>
        <end position="72"/>
    </location>
</feature>
<evidence type="ECO:0000256" key="9">
    <source>
        <dbReference type="ARBA" id="ARBA00023201"/>
    </source>
</evidence>
<protein>
    <submittedName>
        <fullName evidence="12">NapA-type sodium/hydrogen antiporter</fullName>
    </submittedName>
</protein>
<keyword evidence="9" id="KW-0739">Sodium transport</keyword>
<dbReference type="InterPro" id="IPR038770">
    <property type="entry name" value="Na+/solute_symporter_sf"/>
</dbReference>
<name>W0I9X6_9EURY</name>
<feature type="transmembrane region" description="Helical" evidence="10">
    <location>
        <begin position="147"/>
        <end position="169"/>
    </location>
</feature>
<gene>
    <name evidence="12" type="ORF">TES1_1905</name>
</gene>
<comment type="subcellular location">
    <subcellularLocation>
        <location evidence="1">Membrane</location>
        <topology evidence="1">Multi-pass membrane protein</topology>
    </subcellularLocation>
</comment>
<dbReference type="InterPro" id="IPR006153">
    <property type="entry name" value="Cation/H_exchanger_TM"/>
</dbReference>
<dbReference type="GO" id="GO:0006814">
    <property type="term" value="P:sodium ion transport"/>
    <property type="evidence" value="ECO:0007669"/>
    <property type="project" value="UniProtKB-KW"/>
</dbReference>
<evidence type="ECO:0000256" key="2">
    <source>
        <dbReference type="ARBA" id="ARBA00022448"/>
    </source>
</evidence>
<evidence type="ECO:0000259" key="11">
    <source>
        <dbReference type="Pfam" id="PF00999"/>
    </source>
</evidence>
<keyword evidence="8 10" id="KW-0472">Membrane</keyword>
<dbReference type="GO" id="GO:0015297">
    <property type="term" value="F:antiporter activity"/>
    <property type="evidence" value="ECO:0007669"/>
    <property type="project" value="UniProtKB-KW"/>
</dbReference>
<keyword evidence="13" id="KW-1185">Reference proteome</keyword>
<keyword evidence="2" id="KW-0813">Transport</keyword>
<dbReference type="KEGG" id="ths:TES1_1905"/>
<evidence type="ECO:0000256" key="3">
    <source>
        <dbReference type="ARBA" id="ARBA00022449"/>
    </source>
</evidence>
<dbReference type="HOGENOM" id="CLU_005126_7_1_2"/>
<dbReference type="PANTHER" id="PTHR43562:SF3">
    <property type="entry name" value="SODIUM ION_PROTON EXCHANGER (EUROFUNG)"/>
    <property type="match status" value="1"/>
</dbReference>
<organism evidence="12 13">
    <name type="scientific">Thermococcus paralvinellae</name>
    <dbReference type="NCBI Taxonomy" id="582419"/>
    <lineage>
        <taxon>Archaea</taxon>
        <taxon>Methanobacteriati</taxon>
        <taxon>Methanobacteriota</taxon>
        <taxon>Thermococci</taxon>
        <taxon>Thermococcales</taxon>
        <taxon>Thermococcaceae</taxon>
        <taxon>Thermococcus</taxon>
    </lineage>
</organism>
<feature type="transmembrane region" description="Helical" evidence="10">
    <location>
        <begin position="30"/>
        <end position="49"/>
    </location>
</feature>
<accession>W0I9X6</accession>
<feature type="domain" description="Cation/H+ exchanger transmembrane" evidence="11">
    <location>
        <begin position="14"/>
        <end position="377"/>
    </location>
</feature>
<feature type="transmembrane region" description="Helical" evidence="10">
    <location>
        <begin position="116"/>
        <end position="135"/>
    </location>
</feature>
<evidence type="ECO:0000256" key="1">
    <source>
        <dbReference type="ARBA" id="ARBA00004141"/>
    </source>
</evidence>
<dbReference type="Gene3D" id="1.20.1530.20">
    <property type="match status" value="1"/>
</dbReference>
<dbReference type="Pfam" id="PF00999">
    <property type="entry name" value="Na_H_Exchanger"/>
    <property type="match status" value="1"/>
</dbReference>
<dbReference type="GO" id="GO:0016020">
    <property type="term" value="C:membrane"/>
    <property type="evidence" value="ECO:0007669"/>
    <property type="project" value="UniProtKB-SubCell"/>
</dbReference>
<keyword evidence="7" id="KW-0406">Ion transport</keyword>
<evidence type="ECO:0000256" key="5">
    <source>
        <dbReference type="ARBA" id="ARBA00022989"/>
    </source>
</evidence>
<feature type="transmembrane region" description="Helical" evidence="10">
    <location>
        <begin position="238"/>
        <end position="257"/>
    </location>
</feature>
<evidence type="ECO:0000256" key="4">
    <source>
        <dbReference type="ARBA" id="ARBA00022692"/>
    </source>
</evidence>
<sequence length="382" mass="40834">MKLDVFLELAVILITAKLFGYLSSRFGLPAALGQIIGGIIFGPSLLNLITYDEGIRLIADLGVIMLLFLAGLETDIDEFKNVGFPSFVIATLGVVIPFLLGYLIAIKWGYPKMQALFLGGVMTATSVSLTANVLIELKKLRTRVGAAILAAAVVDDVLGIIILTILVAINTKGSVYLEDMAILLVEIFAFFVLSVLIGNKAIRRVLRTSHRINLPETVTTIALAIMLIFAYLAEHFQIAAITGAYLAGILVAGTEDARKITDKIVTIGYSFFIPIFLVGVGAETNARVVITAGTFALLYSLLAILGKIVGCGAGALLVKFKPKEAFQIGVGMIPRMEVGLIMANIGLAEGVLDRGAFSIAVAMVMITTLVTPPLLKWAFTRE</sequence>
<feature type="transmembrane region" description="Helical" evidence="10">
    <location>
        <begin position="214"/>
        <end position="232"/>
    </location>
</feature>
<proteinExistence type="predicted"/>
<keyword evidence="4 10" id="KW-0812">Transmembrane</keyword>
<keyword evidence="6" id="KW-0915">Sodium</keyword>
<dbReference type="AlphaFoldDB" id="W0I9X6"/>
<feature type="transmembrane region" description="Helical" evidence="10">
    <location>
        <begin position="181"/>
        <end position="202"/>
    </location>
</feature>
<feature type="transmembrane region" description="Helical" evidence="10">
    <location>
        <begin position="6"/>
        <end position="23"/>
    </location>
</feature>
<feature type="transmembrane region" description="Helical" evidence="10">
    <location>
        <begin position="264"/>
        <end position="282"/>
    </location>
</feature>
<keyword evidence="5 10" id="KW-1133">Transmembrane helix</keyword>
<feature type="transmembrane region" description="Helical" evidence="10">
    <location>
        <begin position="288"/>
        <end position="318"/>
    </location>
</feature>
<evidence type="ECO:0000256" key="10">
    <source>
        <dbReference type="SAM" id="Phobius"/>
    </source>
</evidence>
<keyword evidence="3" id="KW-0050">Antiport</keyword>
<evidence type="ECO:0000313" key="13">
    <source>
        <dbReference type="Proteomes" id="UP000019027"/>
    </source>
</evidence>
<evidence type="ECO:0000256" key="6">
    <source>
        <dbReference type="ARBA" id="ARBA00023053"/>
    </source>
</evidence>
<feature type="transmembrane region" description="Helical" evidence="10">
    <location>
        <begin position="357"/>
        <end position="379"/>
    </location>
</feature>
<reference evidence="12 13" key="1">
    <citation type="journal article" date="2014" name="Int. J. Syst. Evol. Microbiol.">
        <title>Thermococcus paralvinellae sp. nov. and Thermococcus cleftensis sp. nov. of hyperthermophilic heterotrophs from deep-sea hydrothermal vents.</title>
        <authorList>
            <person name="Hensley S.A."/>
            <person name="Jung J.H."/>
            <person name="Park C.S."/>
            <person name="Holden J.F."/>
        </authorList>
    </citation>
    <scope>NUCLEOTIDE SEQUENCE [LARGE SCALE GENOMIC DNA]</scope>
    <source>
        <strain evidence="12 13">ES1</strain>
    </source>
</reference>
<dbReference type="PANTHER" id="PTHR43562">
    <property type="entry name" value="NAPA-TYPE SODIUM/HYDROGEN ANTIPORTER"/>
    <property type="match status" value="1"/>
</dbReference>